<feature type="transmembrane region" description="Helical" evidence="1">
    <location>
        <begin position="84"/>
        <end position="103"/>
    </location>
</feature>
<feature type="transmembrane region" description="Helical" evidence="1">
    <location>
        <begin position="130"/>
        <end position="149"/>
    </location>
</feature>
<evidence type="ECO:0008006" key="4">
    <source>
        <dbReference type="Google" id="ProtNLM"/>
    </source>
</evidence>
<reference evidence="2 3" key="1">
    <citation type="submission" date="2016-10" db="EMBL/GenBank/DDBJ databases">
        <title>Paenibacillus species isolates.</title>
        <authorList>
            <person name="Beno S.M."/>
        </authorList>
    </citation>
    <scope>NUCLEOTIDE SEQUENCE [LARGE SCALE GENOMIC DNA]</scope>
    <source>
        <strain evidence="2 3">FSL H7-0604</strain>
    </source>
</reference>
<comment type="caution">
    <text evidence="2">The sequence shown here is derived from an EMBL/GenBank/DDBJ whole genome shotgun (WGS) entry which is preliminary data.</text>
</comment>
<dbReference type="EMBL" id="MKQP01000064">
    <property type="protein sequence ID" value="OMD22745.1"/>
    <property type="molecule type" value="Genomic_DNA"/>
</dbReference>
<sequence>MNNISDYAIRLFFHFLVVLGIWKLVKPLIDEQLRYIAKKSEYRKNAKHFNEASKRNKRFIYRHLDNLLYLTQDKYEPFVSVTKFILQSGFLLVGIFIITLLTMQELPSLFSSDPFFDGNLQISNIETIKSVWKLPMLLAILAGSIPYIVMRYKYTKRQTEGSYDLLDVVKIYAKYTYLSVDAALYATSDFLMDNNVLKRPLRILADEFSNYSNETMLQGEAQRFASSVSTTFARIFISDLLDAEKEGNVNLNLSLLELNDSMEQQRETILTVKANNSDAIKLGLYGNLLVFVLSIGTFMFMLKPGLYFKLQFQTPTGVTFFMIIVISFVIAFLFSILLSRPKLDYQ</sequence>
<dbReference type="AlphaFoldDB" id="A0A1R0WW48"/>
<gene>
    <name evidence="2" type="ORF">BJP51_31370</name>
</gene>
<protein>
    <recommendedName>
        <fullName evidence="4">Type II secretion system protein GspF domain-containing protein</fullName>
    </recommendedName>
</protein>
<keyword evidence="1" id="KW-0472">Membrane</keyword>
<feature type="transmembrane region" description="Helical" evidence="1">
    <location>
        <begin position="282"/>
        <end position="302"/>
    </location>
</feature>
<dbReference type="RefSeq" id="WP_076179775.1">
    <property type="nucleotide sequence ID" value="NZ_MKQP01000064.1"/>
</dbReference>
<accession>A0A1R0WW48</accession>
<keyword evidence="1" id="KW-1133">Transmembrane helix</keyword>
<dbReference type="Proteomes" id="UP000187465">
    <property type="component" value="Unassembled WGS sequence"/>
</dbReference>
<feature type="transmembrane region" description="Helical" evidence="1">
    <location>
        <begin position="317"/>
        <end position="338"/>
    </location>
</feature>
<proteinExistence type="predicted"/>
<evidence type="ECO:0000256" key="1">
    <source>
        <dbReference type="SAM" id="Phobius"/>
    </source>
</evidence>
<evidence type="ECO:0000313" key="3">
    <source>
        <dbReference type="Proteomes" id="UP000187465"/>
    </source>
</evidence>
<keyword evidence="1" id="KW-0812">Transmembrane</keyword>
<evidence type="ECO:0000313" key="2">
    <source>
        <dbReference type="EMBL" id="OMD22745.1"/>
    </source>
</evidence>
<name>A0A1R0WW48_9BACL</name>
<organism evidence="2 3">
    <name type="scientific">Paenibacillus odorifer</name>
    <dbReference type="NCBI Taxonomy" id="189426"/>
    <lineage>
        <taxon>Bacteria</taxon>
        <taxon>Bacillati</taxon>
        <taxon>Bacillota</taxon>
        <taxon>Bacilli</taxon>
        <taxon>Bacillales</taxon>
        <taxon>Paenibacillaceae</taxon>
        <taxon>Paenibacillus</taxon>
    </lineage>
</organism>